<reference evidence="2 5" key="2">
    <citation type="journal article" date="2021" name="Environ. Microbiol.">
        <title>Gene family expansions and transcriptome signatures uncover fungal adaptations to wood decay.</title>
        <authorList>
            <person name="Hage H."/>
            <person name="Miyauchi S."/>
            <person name="Viragh M."/>
            <person name="Drula E."/>
            <person name="Min B."/>
            <person name="Chaduli D."/>
            <person name="Navarro D."/>
            <person name="Favel A."/>
            <person name="Norest M."/>
            <person name="Lesage-Meessen L."/>
            <person name="Balint B."/>
            <person name="Merenyi Z."/>
            <person name="de Eugenio L."/>
            <person name="Morin E."/>
            <person name="Martinez A.T."/>
            <person name="Baldrian P."/>
            <person name="Stursova M."/>
            <person name="Martinez M.J."/>
            <person name="Novotny C."/>
            <person name="Magnuson J.K."/>
            <person name="Spatafora J.W."/>
            <person name="Maurice S."/>
            <person name="Pangilinan J."/>
            <person name="Andreopoulos W."/>
            <person name="LaButti K."/>
            <person name="Hundley H."/>
            <person name="Na H."/>
            <person name="Kuo A."/>
            <person name="Barry K."/>
            <person name="Lipzen A."/>
            <person name="Henrissat B."/>
            <person name="Riley R."/>
            <person name="Ahrendt S."/>
            <person name="Nagy L.G."/>
            <person name="Grigoriev I.V."/>
            <person name="Martin F."/>
            <person name="Rosso M.N."/>
        </authorList>
    </citation>
    <scope>NUCLEOTIDE SEQUENCE [LARGE SCALE GENOMIC DNA]</scope>
    <source>
        <strain evidence="2 5">CIRM-BRFM 1785</strain>
    </source>
</reference>
<keyword evidence="5" id="KW-1185">Reference proteome</keyword>
<evidence type="ECO:0000313" key="4">
    <source>
        <dbReference type="Proteomes" id="UP000298390"/>
    </source>
</evidence>
<name>A0A4Y9XQ50_9APHY</name>
<dbReference type="InterPro" id="IPR001810">
    <property type="entry name" value="F-box_dom"/>
</dbReference>
<dbReference type="Proteomes" id="UP000814176">
    <property type="component" value="Unassembled WGS sequence"/>
</dbReference>
<feature type="domain" description="F-box" evidence="1">
    <location>
        <begin position="72"/>
        <end position="118"/>
    </location>
</feature>
<evidence type="ECO:0000313" key="2">
    <source>
        <dbReference type="EMBL" id="KAH9832878.1"/>
    </source>
</evidence>
<protein>
    <recommendedName>
        <fullName evidence="1">F-box domain-containing protein</fullName>
    </recommendedName>
</protein>
<dbReference type="EMBL" id="JADCUA010000020">
    <property type="protein sequence ID" value="KAH9832878.1"/>
    <property type="molecule type" value="Genomic_DNA"/>
</dbReference>
<accession>A0A4Y9XQ50</accession>
<reference evidence="3 4" key="1">
    <citation type="submission" date="2019-01" db="EMBL/GenBank/DDBJ databases">
        <title>Genome sequencing of the rare red list fungi Fomitopsis rosea.</title>
        <authorList>
            <person name="Buettner E."/>
            <person name="Kellner H."/>
        </authorList>
    </citation>
    <scope>NUCLEOTIDE SEQUENCE [LARGE SCALE GENOMIC DNA]</scope>
    <source>
        <strain evidence="3 4">DSM 105464</strain>
    </source>
</reference>
<evidence type="ECO:0000259" key="1">
    <source>
        <dbReference type="PROSITE" id="PS50181"/>
    </source>
</evidence>
<proteinExistence type="predicted"/>
<dbReference type="PROSITE" id="PS50181">
    <property type="entry name" value="FBOX"/>
    <property type="match status" value="1"/>
</dbReference>
<dbReference type="OrthoDB" id="2687876at2759"/>
<sequence length="395" mass="44785">MSSASSSTTSSGGSIPHITDPLSRATALNWFGYHPREFDETVLYIPKDRSRGATTDESRPTPPPLQASVASAGDLGKFPLELLSLIAQYTDLRSTSALRLVNRRMRLIVDESVPYKFLVRHIPNTLETLDTADASQHFTVDELYHTLCTRTCSFCNEFGTYLWIPECVRCCFNCLSETPHLMALIESDAKMLFGVTKKSLVDVPSMLSIPGTYGMVDLYHGRRFRLYSQRRVVQAAIAHHGGNERYDTWLETHGKKAREVFARPSRRGVSKPTFYLSARFMAATPFPYLELATRKLHQGLICRGCQIATIRSRHLMVTQTVAMGFIRRQARMWLEDGLFEHFKECEDAKDIWVFMQEARNRPTELPGKAQNGDIIATGFLRSLIERLWNGPPPQM</sequence>
<dbReference type="InterPro" id="IPR036047">
    <property type="entry name" value="F-box-like_dom_sf"/>
</dbReference>
<comment type="caution">
    <text evidence="3">The sequence shown here is derived from an EMBL/GenBank/DDBJ whole genome shotgun (WGS) entry which is preliminary data.</text>
</comment>
<dbReference type="AlphaFoldDB" id="A0A4Y9XQ50"/>
<gene>
    <name evidence="2" type="ORF">C8Q71DRAFT_726005</name>
    <name evidence="3" type="ORF">EVJ58_g10132</name>
</gene>
<organism evidence="3 4">
    <name type="scientific">Rhodofomes roseus</name>
    <dbReference type="NCBI Taxonomy" id="34475"/>
    <lineage>
        <taxon>Eukaryota</taxon>
        <taxon>Fungi</taxon>
        <taxon>Dikarya</taxon>
        <taxon>Basidiomycota</taxon>
        <taxon>Agaricomycotina</taxon>
        <taxon>Agaricomycetes</taxon>
        <taxon>Polyporales</taxon>
        <taxon>Rhodofomes</taxon>
    </lineage>
</organism>
<dbReference type="RefSeq" id="XP_047775644.1">
    <property type="nucleotide sequence ID" value="XM_047921738.1"/>
</dbReference>
<dbReference type="STRING" id="34475.A0A4Y9XQ50"/>
<evidence type="ECO:0000313" key="5">
    <source>
        <dbReference type="Proteomes" id="UP000814176"/>
    </source>
</evidence>
<dbReference type="EMBL" id="SEKV01001017">
    <property type="protein sequence ID" value="TFY52225.1"/>
    <property type="molecule type" value="Genomic_DNA"/>
</dbReference>
<dbReference type="GeneID" id="72002470"/>
<dbReference type="Proteomes" id="UP000298390">
    <property type="component" value="Unassembled WGS sequence"/>
</dbReference>
<evidence type="ECO:0000313" key="3">
    <source>
        <dbReference type="EMBL" id="TFY52225.1"/>
    </source>
</evidence>
<dbReference type="SUPFAM" id="SSF81383">
    <property type="entry name" value="F-box domain"/>
    <property type="match status" value="1"/>
</dbReference>